<evidence type="ECO:0000313" key="2">
    <source>
        <dbReference type="EMBL" id="RDY59599.1"/>
    </source>
</evidence>
<accession>A0A371JQ06</accession>
<organism evidence="2 3">
    <name type="scientific">Flagellimonas nanhaiensis</name>
    <dbReference type="NCBI Taxonomy" id="2292706"/>
    <lineage>
        <taxon>Bacteria</taxon>
        <taxon>Pseudomonadati</taxon>
        <taxon>Bacteroidota</taxon>
        <taxon>Flavobacteriia</taxon>
        <taxon>Flavobacteriales</taxon>
        <taxon>Flavobacteriaceae</taxon>
        <taxon>Flagellimonas</taxon>
    </lineage>
</organism>
<dbReference type="EMBL" id="QTJX01000002">
    <property type="protein sequence ID" value="RDY59599.1"/>
    <property type="molecule type" value="Genomic_DNA"/>
</dbReference>
<feature type="transmembrane region" description="Helical" evidence="1">
    <location>
        <begin position="7"/>
        <end position="28"/>
    </location>
</feature>
<feature type="transmembrane region" description="Helical" evidence="1">
    <location>
        <begin position="78"/>
        <end position="100"/>
    </location>
</feature>
<dbReference type="Proteomes" id="UP000261828">
    <property type="component" value="Unassembled WGS sequence"/>
</dbReference>
<dbReference type="AlphaFoldDB" id="A0A371JQ06"/>
<reference evidence="2 3" key="1">
    <citation type="submission" date="2018-08" db="EMBL/GenBank/DDBJ databases">
        <title>Muricauda nanhaiensis sp. nov., isolated from seawater of the South China Sea.</title>
        <authorList>
            <person name="Dang Y."/>
        </authorList>
    </citation>
    <scope>NUCLEOTIDE SEQUENCE [LARGE SCALE GENOMIC DNA]</scope>
    <source>
        <strain evidence="2 3">SM1704</strain>
    </source>
</reference>
<feature type="transmembrane region" description="Helical" evidence="1">
    <location>
        <begin position="48"/>
        <end position="71"/>
    </location>
</feature>
<keyword evidence="1" id="KW-0472">Membrane</keyword>
<dbReference type="Pfam" id="PF06197">
    <property type="entry name" value="DUF998"/>
    <property type="match status" value="1"/>
</dbReference>
<evidence type="ECO:0000256" key="1">
    <source>
        <dbReference type="SAM" id="Phobius"/>
    </source>
</evidence>
<keyword evidence="1" id="KW-0812">Transmembrane</keyword>
<comment type="caution">
    <text evidence="2">The sequence shown here is derived from an EMBL/GenBank/DDBJ whole genome shotgun (WGS) entry which is preliminary data.</text>
</comment>
<dbReference type="RefSeq" id="WP_116184212.1">
    <property type="nucleotide sequence ID" value="NZ_QTJX01000002.1"/>
</dbReference>
<dbReference type="OrthoDB" id="791654at2"/>
<protein>
    <submittedName>
        <fullName evidence="2">DUF998 domain-containing protein</fullName>
    </submittedName>
</protein>
<name>A0A371JQ06_9FLAO</name>
<gene>
    <name evidence="2" type="ORF">DX873_09495</name>
</gene>
<dbReference type="InterPro" id="IPR009339">
    <property type="entry name" value="DUF998"/>
</dbReference>
<keyword evidence="1" id="KW-1133">Transmembrane helix</keyword>
<feature type="transmembrane region" description="Helical" evidence="1">
    <location>
        <begin position="171"/>
        <end position="195"/>
    </location>
</feature>
<feature type="transmembrane region" description="Helical" evidence="1">
    <location>
        <begin position="139"/>
        <end position="159"/>
    </location>
</feature>
<feature type="transmembrane region" description="Helical" evidence="1">
    <location>
        <begin position="106"/>
        <end position="127"/>
    </location>
</feature>
<proteinExistence type="predicted"/>
<keyword evidence="3" id="KW-1185">Reference proteome</keyword>
<evidence type="ECO:0000313" key="3">
    <source>
        <dbReference type="Proteomes" id="UP000261828"/>
    </source>
</evidence>
<sequence>MSTQKFLWTGWAAALLFILGTTLLGYLLPDYNAISQTVSEIGKMGSPLYQQFQLFSIAVGVLVLLFALSLISFAKRNGLSVVPGVLLLLGGVAELGLAIFASPHPLHNVFGLSQTIPYMAPLFFGILWKSKIKSSFKMVSFLTFALIVLGIFLNLSPLFAPTLYPLEYYGIVQRFLLFVFYLYLAFVSYNSIFFLRKKTA</sequence>